<dbReference type="PANTHER" id="PTHR36931:SF1">
    <property type="entry name" value="UPF0153 PROTEIN YEIW"/>
    <property type="match status" value="1"/>
</dbReference>
<dbReference type="EMBL" id="JAMZDE010000001">
    <property type="protein sequence ID" value="MCP1338111.1"/>
    <property type="molecule type" value="Genomic_DNA"/>
</dbReference>
<dbReference type="InterPro" id="IPR005358">
    <property type="entry name" value="Puta_zinc/iron-chelating_dom"/>
</dbReference>
<protein>
    <submittedName>
        <fullName evidence="1">YkgJ family cysteine cluster protein</fullName>
    </submittedName>
</protein>
<organism evidence="1 2">
    <name type="scientific">Idiomarina rhizosphaerae</name>
    <dbReference type="NCBI Taxonomy" id="2961572"/>
    <lineage>
        <taxon>Bacteria</taxon>
        <taxon>Pseudomonadati</taxon>
        <taxon>Pseudomonadota</taxon>
        <taxon>Gammaproteobacteria</taxon>
        <taxon>Alteromonadales</taxon>
        <taxon>Idiomarinaceae</taxon>
        <taxon>Idiomarina</taxon>
    </lineage>
</organism>
<dbReference type="InterPro" id="IPR052572">
    <property type="entry name" value="UPF0153_domain"/>
</dbReference>
<dbReference type="RefSeq" id="WP_253616954.1">
    <property type="nucleotide sequence ID" value="NZ_JAMZDE010000001.1"/>
</dbReference>
<reference evidence="1" key="1">
    <citation type="submission" date="2022-06" db="EMBL/GenBank/DDBJ databases">
        <title>Idiomarina rhizosphaerae M1R2S28.</title>
        <authorList>
            <person name="Sun J.-Q."/>
            <person name="Li L.-F."/>
        </authorList>
    </citation>
    <scope>NUCLEOTIDE SEQUENCE</scope>
    <source>
        <strain evidence="1">M1R2S28</strain>
    </source>
</reference>
<sequence>MKCHIGCGACCIAPSISSPIPGMPNGKPAGVRCVQLDDDNLCRLFGQPERPKVCGEFTAEDYVCGETREQALILLTSLEEDTHCG</sequence>
<keyword evidence="2" id="KW-1185">Reference proteome</keyword>
<proteinExistence type="predicted"/>
<comment type="caution">
    <text evidence="1">The sequence shown here is derived from an EMBL/GenBank/DDBJ whole genome shotgun (WGS) entry which is preliminary data.</text>
</comment>
<dbReference type="Proteomes" id="UP001139474">
    <property type="component" value="Unassembled WGS sequence"/>
</dbReference>
<dbReference type="AlphaFoldDB" id="A0A9X2FS92"/>
<evidence type="ECO:0000313" key="2">
    <source>
        <dbReference type="Proteomes" id="UP001139474"/>
    </source>
</evidence>
<dbReference type="PANTHER" id="PTHR36931">
    <property type="entry name" value="UPF0153 PROTEIN YEIW"/>
    <property type="match status" value="1"/>
</dbReference>
<evidence type="ECO:0000313" key="1">
    <source>
        <dbReference type="EMBL" id="MCP1338111.1"/>
    </source>
</evidence>
<accession>A0A9X2FS92</accession>
<name>A0A9X2FS92_9GAMM</name>
<dbReference type="Pfam" id="PF03692">
    <property type="entry name" value="CxxCxxCC"/>
    <property type="match status" value="1"/>
</dbReference>
<gene>
    <name evidence="1" type="ORF">NJR55_00765</name>
</gene>